<dbReference type="STRING" id="690567.1151"/>
<dbReference type="AlphaFoldDB" id="A0A0E4C8F2"/>
<accession>A0A0E4C8F2</accession>
<dbReference type="Proteomes" id="UP000045545">
    <property type="component" value="Unassembled WGS sequence"/>
</dbReference>
<organism evidence="2 3">
    <name type="scientific">Syntrophomonas zehnderi OL-4</name>
    <dbReference type="NCBI Taxonomy" id="690567"/>
    <lineage>
        <taxon>Bacteria</taxon>
        <taxon>Bacillati</taxon>
        <taxon>Bacillota</taxon>
        <taxon>Clostridia</taxon>
        <taxon>Eubacteriales</taxon>
        <taxon>Syntrophomonadaceae</taxon>
        <taxon>Syntrophomonas</taxon>
    </lineage>
</organism>
<gene>
    <name evidence="2" type="ORF">1151</name>
</gene>
<reference evidence="2 3" key="1">
    <citation type="submission" date="2015-03" db="EMBL/GenBank/DDBJ databases">
        <authorList>
            <person name="Murphy D."/>
        </authorList>
    </citation>
    <scope>NUCLEOTIDE SEQUENCE [LARGE SCALE GENOMIC DNA]</scope>
    <source>
        <strain evidence="2 3">OL-4</strain>
    </source>
</reference>
<sequence length="803" mass="84768">MLKKTHPQIAAVTLIFLCLAVVLPLLAPFPAAASSNYSLIRTETVSAINTYLTYPIIQIDIPNTEALSPNDLLTIALPAGLEMDNTPDLSAGVWDSARVTYSSAATENKNAVGFEVAADSAGHHSSLEGVTYNAAGIAPRHKANVKVYAPETAGCVSNALNVDNSTTNAWQACAVGKSFIEIKVLNPALFKAGTTAGRLYVGLQSVKVTKTFDSDINVTVTTPSNTGFSSGSLAVARWINTGKGCMAWANSVATMGTLPTVLDTIVIQEATRNSLTNGETIRLRLPEGFEWNAAGFITASWGFNGMKFTSSLDSADRSGRTLIITCPAQGLGNLPSEGRIYLNDTVIRVADETIARRGDVAITISGPEVTPAKIVIANYADYGVAVSAQTEVEVVAGRDNTKLGSFSIIENVAGSLIPNRTVTFALPAGVRWDDTNFAVGPTGNQTTVFQTRVNSGGDWAKSKNARVSLDGSQRVLKIVLPEDGFPKSSLDIKDLQVKISPDYSGDITVAVGGSAGANGQVRVATVKPPLSLAAVNPSRLTPGIQAQAIGDMEMTESRAGTIKAAPEIIQLDLPVGVTFAEKPTAVVTAGDIQINQVFTVAGGQSVQISFKNTSTQPARIKLSNLKLTLNRAVPEGDIKLRVNAKASGALTNQAGIFNVATLAEAVIGQCAPPAGVVVGRFKIDSNIYEVNGMARVMDTTPYIIDGRSYVPVRYLGHMLGVADSNITWNEAARKVTLVKGGNRVEMTIGSTVMFINGQPQTIDTSPRISQGRTMLPARYAAENLGYNVTWDEATRSVFISTAL</sequence>
<evidence type="ECO:0000313" key="2">
    <source>
        <dbReference type="EMBL" id="CFX40798.1"/>
    </source>
</evidence>
<dbReference type="RefSeq" id="WP_046496503.1">
    <property type="nucleotide sequence ID" value="NZ_CGIH01000020.1"/>
</dbReference>
<dbReference type="InterPro" id="IPR012854">
    <property type="entry name" value="Cu_amine_oxidase-like_N"/>
</dbReference>
<name>A0A0E4C8F2_9FIRM</name>
<dbReference type="SUPFAM" id="SSF55383">
    <property type="entry name" value="Copper amine oxidase, domain N"/>
    <property type="match status" value="2"/>
</dbReference>
<proteinExistence type="predicted"/>
<dbReference type="Gene3D" id="3.30.457.10">
    <property type="entry name" value="Copper amine oxidase-like, N-terminal domain"/>
    <property type="match status" value="2"/>
</dbReference>
<evidence type="ECO:0000259" key="1">
    <source>
        <dbReference type="Pfam" id="PF07833"/>
    </source>
</evidence>
<evidence type="ECO:0000313" key="3">
    <source>
        <dbReference type="Proteomes" id="UP000045545"/>
    </source>
</evidence>
<keyword evidence="3" id="KW-1185">Reference proteome</keyword>
<protein>
    <submittedName>
        <fullName evidence="2">Copper amine oxidase-like, N-terminal</fullName>
    </submittedName>
</protein>
<dbReference type="EMBL" id="CGIH01000020">
    <property type="protein sequence ID" value="CFX40798.1"/>
    <property type="molecule type" value="Genomic_DNA"/>
</dbReference>
<dbReference type="InterPro" id="IPR036582">
    <property type="entry name" value="Mao_N_sf"/>
</dbReference>
<feature type="domain" description="Copper amine oxidase-like N-terminal" evidence="1">
    <location>
        <begin position="690"/>
        <end position="799"/>
    </location>
</feature>
<dbReference type="Pfam" id="PF07833">
    <property type="entry name" value="Cu_amine_oxidN1"/>
    <property type="match status" value="1"/>
</dbReference>